<dbReference type="EMBL" id="JACETL010000005">
    <property type="protein sequence ID" value="MBA4692300.1"/>
    <property type="molecule type" value="Genomic_DNA"/>
</dbReference>
<dbReference type="AlphaFoldDB" id="A0A838XYL9"/>
<evidence type="ECO:0000256" key="8">
    <source>
        <dbReference type="ARBA" id="ARBA00022823"/>
    </source>
</evidence>
<evidence type="ECO:0000259" key="13">
    <source>
        <dbReference type="PROSITE" id="PS50968"/>
    </source>
</evidence>
<evidence type="ECO:0000256" key="2">
    <source>
        <dbReference type="ARBA" id="ARBA00005145"/>
    </source>
</evidence>
<evidence type="ECO:0000256" key="7">
    <source>
        <dbReference type="ARBA" id="ARBA00022679"/>
    </source>
</evidence>
<comment type="catalytic activity">
    <reaction evidence="10 11">
        <text>N(6)-[(R)-dihydrolipoyl]-L-lysyl-[protein] + succinyl-CoA = N(6)-[(R)-S(8)-succinyldihydrolipoyl]-L-lysyl-[protein] + CoA</text>
        <dbReference type="Rhea" id="RHEA:15213"/>
        <dbReference type="Rhea" id="RHEA-COMP:10475"/>
        <dbReference type="Rhea" id="RHEA-COMP:20092"/>
        <dbReference type="ChEBI" id="CHEBI:57287"/>
        <dbReference type="ChEBI" id="CHEBI:57292"/>
        <dbReference type="ChEBI" id="CHEBI:83100"/>
        <dbReference type="ChEBI" id="CHEBI:83120"/>
        <dbReference type="EC" id="2.3.1.61"/>
    </reaction>
</comment>
<dbReference type="PROSITE" id="PS50968">
    <property type="entry name" value="BIOTINYL_LIPOYL"/>
    <property type="match status" value="1"/>
</dbReference>
<dbReference type="Pfam" id="PF02817">
    <property type="entry name" value="E3_binding"/>
    <property type="match status" value="1"/>
</dbReference>
<dbReference type="GO" id="GO:0005829">
    <property type="term" value="C:cytosol"/>
    <property type="evidence" value="ECO:0007669"/>
    <property type="project" value="TreeGrafter"/>
</dbReference>
<dbReference type="GO" id="GO:0004149">
    <property type="term" value="F:dihydrolipoyllysine-residue succinyltransferase activity"/>
    <property type="evidence" value="ECO:0007669"/>
    <property type="project" value="UniProtKB-UniRule"/>
</dbReference>
<dbReference type="SUPFAM" id="SSF51230">
    <property type="entry name" value="Single hybrid motif"/>
    <property type="match status" value="1"/>
</dbReference>
<feature type="domain" description="Lipoyl-binding" evidence="13">
    <location>
        <begin position="2"/>
        <end position="77"/>
    </location>
</feature>
<comment type="pathway">
    <text evidence="2 11">Amino-acid degradation; L-lysine degradation via saccharopine pathway; glutaryl-CoA from L-lysine: step 6/6.</text>
</comment>
<evidence type="ECO:0000256" key="12">
    <source>
        <dbReference type="SAM" id="MobiDB-lite"/>
    </source>
</evidence>
<feature type="domain" description="Peripheral subunit-binding (PSBD)" evidence="14">
    <location>
        <begin position="114"/>
        <end position="151"/>
    </location>
</feature>
<dbReference type="NCBIfam" id="TIGR01347">
    <property type="entry name" value="sucB"/>
    <property type="match status" value="1"/>
</dbReference>
<comment type="cofactor">
    <cofactor evidence="11">
        <name>(R)-lipoate</name>
        <dbReference type="ChEBI" id="CHEBI:83088"/>
    </cofactor>
    <text evidence="11">Binds 1 lipoyl cofactor covalently.</text>
</comment>
<dbReference type="InterPro" id="IPR003016">
    <property type="entry name" value="2-oxoA_DH_lipoyl-BS"/>
</dbReference>
<dbReference type="Pfam" id="PF00364">
    <property type="entry name" value="Biotin_lipoyl"/>
    <property type="match status" value="1"/>
</dbReference>
<evidence type="ECO:0000256" key="5">
    <source>
        <dbReference type="ARBA" id="ARBA00019511"/>
    </source>
</evidence>
<dbReference type="GO" id="GO:0033512">
    <property type="term" value="P:L-lysine catabolic process to acetyl-CoA via saccharopine"/>
    <property type="evidence" value="ECO:0007669"/>
    <property type="project" value="UniProtKB-UniRule"/>
</dbReference>
<dbReference type="Gene3D" id="2.40.50.100">
    <property type="match status" value="1"/>
</dbReference>
<dbReference type="InterPro" id="IPR000089">
    <property type="entry name" value="Biotin_lipoyl"/>
</dbReference>
<dbReference type="PROSITE" id="PS00189">
    <property type="entry name" value="LIPOYL"/>
    <property type="match status" value="1"/>
</dbReference>
<feature type="compositionally biased region" description="Polar residues" evidence="12">
    <location>
        <begin position="162"/>
        <end position="172"/>
    </location>
</feature>
<accession>A0A838XYL9</accession>
<dbReference type="NCBIfam" id="NF004309">
    <property type="entry name" value="PRK05704.1"/>
    <property type="match status" value="1"/>
</dbReference>
<dbReference type="InterPro" id="IPR011053">
    <property type="entry name" value="Single_hybrid_motif"/>
</dbReference>
<dbReference type="EC" id="2.3.1.61" evidence="4 11"/>
<dbReference type="PANTHER" id="PTHR43416">
    <property type="entry name" value="DIHYDROLIPOYLLYSINE-RESIDUE SUCCINYLTRANSFERASE COMPONENT OF 2-OXOGLUTARATE DEHYDROGENASE COMPLEX, MITOCHONDRIAL-RELATED"/>
    <property type="match status" value="1"/>
</dbReference>
<dbReference type="InterPro" id="IPR001078">
    <property type="entry name" value="2-oxoacid_DH_actylTfrase"/>
</dbReference>
<proteinExistence type="inferred from homology"/>
<name>A0A838XYL9_9GAMM</name>
<feature type="region of interest" description="Disordered" evidence="12">
    <location>
        <begin position="159"/>
        <end position="181"/>
    </location>
</feature>
<dbReference type="InterPro" id="IPR023213">
    <property type="entry name" value="CAT-like_dom_sf"/>
</dbReference>
<dbReference type="Proteomes" id="UP000551848">
    <property type="component" value="Unassembled WGS sequence"/>
</dbReference>
<evidence type="ECO:0000256" key="6">
    <source>
        <dbReference type="ARBA" id="ARBA00022532"/>
    </source>
</evidence>
<dbReference type="Gene3D" id="3.30.559.10">
    <property type="entry name" value="Chloramphenicol acetyltransferase-like domain"/>
    <property type="match status" value="1"/>
</dbReference>
<dbReference type="GO" id="GO:0006099">
    <property type="term" value="P:tricarboxylic acid cycle"/>
    <property type="evidence" value="ECO:0007669"/>
    <property type="project" value="UniProtKB-UniRule"/>
</dbReference>
<dbReference type="CDD" id="cd06849">
    <property type="entry name" value="lipoyl_domain"/>
    <property type="match status" value="1"/>
</dbReference>
<dbReference type="PANTHER" id="PTHR43416:SF5">
    <property type="entry name" value="DIHYDROLIPOYLLYSINE-RESIDUE SUCCINYLTRANSFERASE COMPONENT OF 2-OXOGLUTARATE DEHYDROGENASE COMPLEX, MITOCHONDRIAL"/>
    <property type="match status" value="1"/>
</dbReference>
<dbReference type="SUPFAM" id="SSF52777">
    <property type="entry name" value="CoA-dependent acyltransferases"/>
    <property type="match status" value="1"/>
</dbReference>
<evidence type="ECO:0000256" key="1">
    <source>
        <dbReference type="ARBA" id="ARBA00004052"/>
    </source>
</evidence>
<evidence type="ECO:0000313" key="15">
    <source>
        <dbReference type="EMBL" id="MBA4692300.1"/>
    </source>
</evidence>
<dbReference type="InterPro" id="IPR006255">
    <property type="entry name" value="SucB"/>
</dbReference>
<evidence type="ECO:0000256" key="9">
    <source>
        <dbReference type="ARBA" id="ARBA00023315"/>
    </source>
</evidence>
<evidence type="ECO:0000256" key="3">
    <source>
        <dbReference type="ARBA" id="ARBA00007317"/>
    </source>
</evidence>
<protein>
    <recommendedName>
        <fullName evidence="5 11">Dihydrolipoyllysine-residue succinyltransferase component of 2-oxoglutarate dehydrogenase complex</fullName>
        <ecNumber evidence="4 11">2.3.1.61</ecNumber>
    </recommendedName>
    <alternativeName>
        <fullName evidence="11">2-oxoglutarate dehydrogenase complex component E2</fullName>
    </alternativeName>
</protein>
<organism evidence="15 16">
    <name type="scientific">SAR86 cluster bacterium</name>
    <dbReference type="NCBI Taxonomy" id="2030880"/>
    <lineage>
        <taxon>Bacteria</taxon>
        <taxon>Pseudomonadati</taxon>
        <taxon>Pseudomonadota</taxon>
        <taxon>Gammaproteobacteria</taxon>
        <taxon>SAR86 cluster</taxon>
    </lineage>
</organism>
<gene>
    <name evidence="15" type="primary">odhB</name>
    <name evidence="15" type="ORF">H2072_00975</name>
</gene>
<dbReference type="GO" id="GO:0045252">
    <property type="term" value="C:oxoglutarate dehydrogenase complex"/>
    <property type="evidence" value="ECO:0007669"/>
    <property type="project" value="UniProtKB-UniRule"/>
</dbReference>
<keyword evidence="6 11" id="KW-0816">Tricarboxylic acid cycle</keyword>
<dbReference type="Pfam" id="PF00198">
    <property type="entry name" value="2-oxoacid_dh"/>
    <property type="match status" value="1"/>
</dbReference>
<keyword evidence="8 11" id="KW-0450">Lipoyl</keyword>
<dbReference type="UniPathway" id="UPA00868">
    <property type="reaction ID" value="UER00840"/>
</dbReference>
<dbReference type="InterPro" id="IPR004167">
    <property type="entry name" value="PSBD"/>
</dbReference>
<evidence type="ECO:0000259" key="14">
    <source>
        <dbReference type="PROSITE" id="PS51826"/>
    </source>
</evidence>
<dbReference type="InterPro" id="IPR036625">
    <property type="entry name" value="E3-bd_dom_sf"/>
</dbReference>
<evidence type="ECO:0000313" key="16">
    <source>
        <dbReference type="Proteomes" id="UP000551848"/>
    </source>
</evidence>
<dbReference type="InterPro" id="IPR050537">
    <property type="entry name" value="2-oxoacid_dehydrogenase"/>
</dbReference>
<comment type="similarity">
    <text evidence="3 11">Belongs to the 2-oxoacid dehydrogenase family.</text>
</comment>
<sequence>MTTEIKSPTFPESVADGTIANWVKKEGDSVKQDEVIAEIETDKVVLEVVAPFDGVVSKVLKPAGETVLSAELIAEFTKEDINQASAVPKNEIVAEPEKEQGFEINHELKDSSIKNGPAVKKLLKEHDLNESDISGSGKNGRITKSDIVNHLDVPVSKDQEKSMSPSVKIASSSDERLEERVPMSRLRSTIANRLLTVKQETAMLTTFNEVDLKPIKDLRTKYGNEFEEEHGVKLGFMGFFVLATVQALKKFPVVNASIDGSDIVYHGYQDIGVAVSTDRGLVVPVIRDAGNLRIVDVEKSILDYSDKARHGKLSISEMQGGTFTISNGGVFGSLLSTPILNAPQTAILGMHTIQDRPVAIDGEIVIRPMMYLALSYDHRLLDGKEAVSFLIAIKDQLESPEKLLLNL</sequence>
<dbReference type="Gene3D" id="4.10.320.10">
    <property type="entry name" value="E3-binding domain"/>
    <property type="match status" value="1"/>
</dbReference>
<keyword evidence="7 11" id="KW-0808">Transferase</keyword>
<evidence type="ECO:0000256" key="10">
    <source>
        <dbReference type="ARBA" id="ARBA00052761"/>
    </source>
</evidence>
<evidence type="ECO:0000256" key="11">
    <source>
        <dbReference type="RuleBase" id="RU361138"/>
    </source>
</evidence>
<dbReference type="PROSITE" id="PS51826">
    <property type="entry name" value="PSBD"/>
    <property type="match status" value="1"/>
</dbReference>
<comment type="caution">
    <text evidence="15">The sequence shown here is derived from an EMBL/GenBank/DDBJ whole genome shotgun (WGS) entry which is preliminary data.</text>
</comment>
<comment type="function">
    <text evidence="1 11">E2 component of the 2-oxoglutarate dehydrogenase (OGDH) complex which catalyzes the second step in the conversion of 2-oxoglutarate to succinyl-CoA and CO(2).</text>
</comment>
<dbReference type="SUPFAM" id="SSF47005">
    <property type="entry name" value="Peripheral subunit-binding domain of 2-oxo acid dehydrogenase complex"/>
    <property type="match status" value="1"/>
</dbReference>
<evidence type="ECO:0000256" key="4">
    <source>
        <dbReference type="ARBA" id="ARBA00012945"/>
    </source>
</evidence>
<reference evidence="15 16" key="1">
    <citation type="submission" date="2020-06" db="EMBL/GenBank/DDBJ databases">
        <title>Dysbiosis in marine aquaculture revealed through microbiome analysis: reverse ecology for environmental sustainability.</title>
        <authorList>
            <person name="Haro-Moreno J.M."/>
            <person name="Coutinho F.H."/>
            <person name="Zaragoza-Solas A."/>
            <person name="Picazo A."/>
            <person name="Almagro-Moreno S."/>
            <person name="Lopez-Perez M."/>
        </authorList>
    </citation>
    <scope>NUCLEOTIDE SEQUENCE [LARGE SCALE GENOMIC DNA]</scope>
    <source>
        <strain evidence="15">MCMED-G41</strain>
    </source>
</reference>
<keyword evidence="9 11" id="KW-0012">Acyltransferase</keyword>